<dbReference type="Proteomes" id="UP001202289">
    <property type="component" value="Unassembled WGS sequence"/>
</dbReference>
<comment type="caution">
    <text evidence="1">The sequence shown here is derived from an EMBL/GenBank/DDBJ whole genome shotgun (WGS) entry which is preliminary data.</text>
</comment>
<evidence type="ECO:0000313" key="2">
    <source>
        <dbReference type="Proteomes" id="UP001202289"/>
    </source>
</evidence>
<keyword evidence="2" id="KW-1185">Reference proteome</keyword>
<organism evidence="1 2">
    <name type="scientific">Bacillus cytotoxicus</name>
    <dbReference type="NCBI Taxonomy" id="580165"/>
    <lineage>
        <taxon>Bacteria</taxon>
        <taxon>Bacillati</taxon>
        <taxon>Bacillota</taxon>
        <taxon>Bacilli</taxon>
        <taxon>Bacillales</taxon>
        <taxon>Bacillaceae</taxon>
        <taxon>Bacillus</taxon>
        <taxon>Bacillus cereus group</taxon>
    </lineage>
</organism>
<name>A0ACC6A3G7_9BACI</name>
<sequence length="287" mass="33760">MKRVVVVGALTFVGYHLVQKFLKEEVEVYAFDFDNMNSMSKVNEEKLSLIGRNALFMYFSLRDREAWELLEECDIDALYFCLCEPNQQRDFRNERLILRYVKIVESLCKRKKIKCMMLSSVKVNEADNGDENGMFFRAIEGEIKKGEADYCILRVPAVYGPWQPSFMAYHHIILAQLKQQTISLPIEECTCDLLYVEDVANCLYTIGQRAMEMEKYTLCSEEKNRWQKGIEILQKRGRIQIQEKECLKGDEGKKIVVPSEFSLEKGMLRQISHIKQYRKLYETSNMW</sequence>
<dbReference type="EMBL" id="JAMBOP010000004">
    <property type="protein sequence ID" value="MCM3735135.1"/>
    <property type="molecule type" value="Genomic_DNA"/>
</dbReference>
<evidence type="ECO:0000313" key="1">
    <source>
        <dbReference type="EMBL" id="MCM3735135.1"/>
    </source>
</evidence>
<gene>
    <name evidence="1" type="ORF">M3215_04710</name>
</gene>
<protein>
    <submittedName>
        <fullName evidence="1">NAD(P)-dependent oxidoreductase</fullName>
    </submittedName>
</protein>
<reference evidence="1" key="1">
    <citation type="submission" date="2022-05" db="EMBL/GenBank/DDBJ databases">
        <title>Comparative Genomics of Spacecraft Associated Microbes.</title>
        <authorList>
            <person name="Tran M.T."/>
            <person name="Wright A."/>
            <person name="Seuylemezian A."/>
            <person name="Eisen J."/>
            <person name="Coil D."/>
        </authorList>
    </citation>
    <scope>NUCLEOTIDE SEQUENCE</scope>
    <source>
        <strain evidence="1">FAIRING 10M-2.2</strain>
    </source>
</reference>
<accession>A0ACC6A3G7</accession>
<proteinExistence type="predicted"/>